<feature type="region of interest" description="Disordered" evidence="1">
    <location>
        <begin position="1"/>
        <end position="20"/>
    </location>
</feature>
<evidence type="ECO:0000313" key="2">
    <source>
        <dbReference type="EMBL" id="MBX51431.1"/>
    </source>
</evidence>
<protein>
    <submittedName>
        <fullName evidence="2">Uncharacterized protein</fullName>
    </submittedName>
</protein>
<sequence>MEIIKTNVENRKQESVTKPN</sequence>
<evidence type="ECO:0000256" key="1">
    <source>
        <dbReference type="SAM" id="MobiDB-lite"/>
    </source>
</evidence>
<accession>A0A2P2P9Y1</accession>
<name>A0A2P2P9Y1_RHIMU</name>
<proteinExistence type="predicted"/>
<organism evidence="2">
    <name type="scientific">Rhizophora mucronata</name>
    <name type="common">Asiatic mangrove</name>
    <dbReference type="NCBI Taxonomy" id="61149"/>
    <lineage>
        <taxon>Eukaryota</taxon>
        <taxon>Viridiplantae</taxon>
        <taxon>Streptophyta</taxon>
        <taxon>Embryophyta</taxon>
        <taxon>Tracheophyta</taxon>
        <taxon>Spermatophyta</taxon>
        <taxon>Magnoliopsida</taxon>
        <taxon>eudicotyledons</taxon>
        <taxon>Gunneridae</taxon>
        <taxon>Pentapetalae</taxon>
        <taxon>rosids</taxon>
        <taxon>fabids</taxon>
        <taxon>Malpighiales</taxon>
        <taxon>Rhizophoraceae</taxon>
        <taxon>Rhizophora</taxon>
    </lineage>
</organism>
<reference evidence="2" key="1">
    <citation type="submission" date="2018-02" db="EMBL/GenBank/DDBJ databases">
        <title>Rhizophora mucronata_Transcriptome.</title>
        <authorList>
            <person name="Meera S.P."/>
            <person name="Sreeshan A."/>
            <person name="Augustine A."/>
        </authorList>
    </citation>
    <scope>NUCLEOTIDE SEQUENCE</scope>
    <source>
        <tissue evidence="2">Leaf</tissue>
    </source>
</reference>
<feature type="compositionally biased region" description="Basic and acidic residues" evidence="1">
    <location>
        <begin position="8"/>
        <end position="20"/>
    </location>
</feature>
<dbReference type="AlphaFoldDB" id="A0A2P2P9Y1"/>
<dbReference type="EMBL" id="GGEC01070947">
    <property type="protein sequence ID" value="MBX51431.1"/>
    <property type="molecule type" value="Transcribed_RNA"/>
</dbReference>